<evidence type="ECO:0000256" key="3">
    <source>
        <dbReference type="ARBA" id="ARBA00012744"/>
    </source>
</evidence>
<evidence type="ECO:0000259" key="8">
    <source>
        <dbReference type="Pfam" id="PF01915"/>
    </source>
</evidence>
<dbReference type="GO" id="GO:0009251">
    <property type="term" value="P:glucan catabolic process"/>
    <property type="evidence" value="ECO:0007669"/>
    <property type="project" value="TreeGrafter"/>
</dbReference>
<evidence type="ECO:0000256" key="2">
    <source>
        <dbReference type="ARBA" id="ARBA00005336"/>
    </source>
</evidence>
<keyword evidence="6" id="KW-0326">Glycosidase</keyword>
<evidence type="ECO:0000259" key="7">
    <source>
        <dbReference type="Pfam" id="PF00933"/>
    </source>
</evidence>
<dbReference type="Pfam" id="PF00933">
    <property type="entry name" value="Glyco_hydro_3"/>
    <property type="match status" value="1"/>
</dbReference>
<dbReference type="SUPFAM" id="SSF52279">
    <property type="entry name" value="Beta-D-glucan exohydrolase, C-terminal domain"/>
    <property type="match status" value="1"/>
</dbReference>
<evidence type="ECO:0000313" key="9">
    <source>
        <dbReference type="EMBL" id="MBC8335732.1"/>
    </source>
</evidence>
<dbReference type="InterPro" id="IPR017853">
    <property type="entry name" value="GH"/>
</dbReference>
<reference evidence="9 10" key="1">
    <citation type="submission" date="2020-08" db="EMBL/GenBank/DDBJ databases">
        <title>Bridging the membrane lipid divide: bacteria of the FCB group superphylum have the potential to synthesize archaeal ether lipids.</title>
        <authorList>
            <person name="Villanueva L."/>
            <person name="Von Meijenfeldt F.A.B."/>
            <person name="Westbye A.B."/>
            <person name="Yadav S."/>
            <person name="Hopmans E.C."/>
            <person name="Dutilh B.E."/>
            <person name="Sinninghe Damste J.S."/>
        </authorList>
    </citation>
    <scope>NUCLEOTIDE SEQUENCE [LARGE SCALE GENOMIC DNA]</scope>
    <source>
        <strain evidence="9">NIOZ-UU36</strain>
    </source>
</reference>
<dbReference type="EMBL" id="JACNJN010000120">
    <property type="protein sequence ID" value="MBC8335732.1"/>
    <property type="molecule type" value="Genomic_DNA"/>
</dbReference>
<comment type="caution">
    <text evidence="9">The sequence shown here is derived from an EMBL/GenBank/DDBJ whole genome shotgun (WGS) entry which is preliminary data.</text>
</comment>
<organism evidence="9 10">
    <name type="scientific">Candidatus Desulfolinea nitratireducens</name>
    <dbReference type="NCBI Taxonomy" id="2841698"/>
    <lineage>
        <taxon>Bacteria</taxon>
        <taxon>Bacillati</taxon>
        <taxon>Chloroflexota</taxon>
        <taxon>Anaerolineae</taxon>
        <taxon>Anaerolineales</taxon>
        <taxon>Anaerolineales incertae sedis</taxon>
        <taxon>Candidatus Desulfolinea</taxon>
    </lineage>
</organism>
<accession>A0A8J6NLA3</accession>
<dbReference type="Pfam" id="PF01915">
    <property type="entry name" value="Glyco_hydro_3_C"/>
    <property type="match status" value="1"/>
</dbReference>
<dbReference type="AlphaFoldDB" id="A0A8J6NLA3"/>
<evidence type="ECO:0000256" key="6">
    <source>
        <dbReference type="ARBA" id="ARBA00023295"/>
    </source>
</evidence>
<dbReference type="InterPro" id="IPR051915">
    <property type="entry name" value="Cellulose_Degrad_GH3"/>
</dbReference>
<dbReference type="InterPro" id="IPR036881">
    <property type="entry name" value="Glyco_hydro_3_C_sf"/>
</dbReference>
<evidence type="ECO:0000313" key="10">
    <source>
        <dbReference type="Proteomes" id="UP000614469"/>
    </source>
</evidence>
<comment type="catalytic activity">
    <reaction evidence="1">
        <text>Hydrolysis of terminal, non-reducing beta-D-glucosyl residues with release of beta-D-glucose.</text>
        <dbReference type="EC" id="3.2.1.21"/>
    </reaction>
</comment>
<comment type="similarity">
    <text evidence="2">Belongs to the glycosyl hydrolase 3 family.</text>
</comment>
<dbReference type="PANTHER" id="PTHR30620:SF16">
    <property type="entry name" value="LYSOSOMAL BETA GLUCOSIDASE"/>
    <property type="match status" value="1"/>
</dbReference>
<evidence type="ECO:0000256" key="4">
    <source>
        <dbReference type="ARBA" id="ARBA00022729"/>
    </source>
</evidence>
<keyword evidence="4" id="KW-0732">Signal</keyword>
<feature type="domain" description="Glycoside hydrolase family 3 C-terminal" evidence="8">
    <location>
        <begin position="393"/>
        <end position="604"/>
    </location>
</feature>
<protein>
    <recommendedName>
        <fullName evidence="3">beta-glucosidase</fullName>
        <ecNumber evidence="3">3.2.1.21</ecNumber>
    </recommendedName>
</protein>
<dbReference type="InterPro" id="IPR001764">
    <property type="entry name" value="Glyco_hydro_3_N"/>
</dbReference>
<dbReference type="Gene3D" id="3.20.20.300">
    <property type="entry name" value="Glycoside hydrolase, family 3, N-terminal domain"/>
    <property type="match status" value="1"/>
</dbReference>
<name>A0A8J6NLA3_9CHLR</name>
<dbReference type="InterPro" id="IPR002772">
    <property type="entry name" value="Glyco_hydro_3_C"/>
</dbReference>
<dbReference type="GO" id="GO:0008422">
    <property type="term" value="F:beta-glucosidase activity"/>
    <property type="evidence" value="ECO:0007669"/>
    <property type="project" value="UniProtKB-EC"/>
</dbReference>
<evidence type="ECO:0000256" key="1">
    <source>
        <dbReference type="ARBA" id="ARBA00000448"/>
    </source>
</evidence>
<dbReference type="EC" id="3.2.1.21" evidence="3"/>
<dbReference type="PRINTS" id="PR00133">
    <property type="entry name" value="GLHYDRLASE3"/>
</dbReference>
<evidence type="ECO:0000256" key="5">
    <source>
        <dbReference type="ARBA" id="ARBA00022801"/>
    </source>
</evidence>
<keyword evidence="5 9" id="KW-0378">Hydrolase</keyword>
<proteinExistence type="inferred from homology"/>
<gene>
    <name evidence="9" type="ORF">H8E29_10725</name>
</gene>
<dbReference type="Proteomes" id="UP000614469">
    <property type="component" value="Unassembled WGS sequence"/>
</dbReference>
<dbReference type="SUPFAM" id="SSF51445">
    <property type="entry name" value="(Trans)glycosidases"/>
    <property type="match status" value="1"/>
</dbReference>
<dbReference type="PANTHER" id="PTHR30620">
    <property type="entry name" value="PERIPLASMIC BETA-GLUCOSIDASE-RELATED"/>
    <property type="match status" value="1"/>
</dbReference>
<feature type="domain" description="Glycoside hydrolase family 3 N-terminal" evidence="7">
    <location>
        <begin position="27"/>
        <end position="355"/>
    </location>
</feature>
<sequence length="605" mass="65912">MNEPTLTYKDPSQSIDLRVDDLLARMTMEEKIGQMTQVEKNSVKLEEIGKFFVGSVLSGGGGSPPENTVEGWAEMVDSFQRAALGTRLGIPIIYGVDAVHGHTNLRGATVFPHNIGLGAANDPDLMFAIGQATAVEMLATGIPWNFAPAVSIPQDIRWGRTFEGYGEDTDLVTRLAIPYLQGLQTPPEGWPKDEILVLGTPKHYLGDGGTVFGSSTTVIEQQRYLLDQGDTRMGEETLRTLFLPPYEAAIEAGALSIMASFNSWHGEKLHAHPYLLTEVLKGELGFGGFIISDWEAVNQVSDDYYTAVVESINAGIDMVMTPYDYQAFIVALTRGVEEGRVSTLRIDDAVRRILKAKFSVGLFESPLSNPTLKEVVGSKDHRELARQAVRKSLVLLKNENQTIPIEKETPLIIVAGEGADNIGLQSGGWTIEWMGKSGPITPGTTILEGIRTAVSPDAIVNYESSGRFERNVGENGKPMIADVGIVVISEEPYVEGFGDRANLTLSGEDVDLIARVRKHCQKLIVIIISGRPLVLTDQLPLMDALVAAWLPGSEGAGVADMLFGDYPFNGRLPFTWLRTNDQLPLNINNSKSDQSLFSFGFGLET</sequence>
<dbReference type="InterPro" id="IPR036962">
    <property type="entry name" value="Glyco_hydro_3_N_sf"/>
</dbReference>
<dbReference type="Gene3D" id="3.40.50.1700">
    <property type="entry name" value="Glycoside hydrolase family 3 C-terminal domain"/>
    <property type="match status" value="1"/>
</dbReference>